<dbReference type="AlphaFoldDB" id="A0A9D3VV35"/>
<dbReference type="Proteomes" id="UP000828251">
    <property type="component" value="Unassembled WGS sequence"/>
</dbReference>
<protein>
    <submittedName>
        <fullName evidence="1">Uncharacterized protein</fullName>
    </submittedName>
</protein>
<name>A0A9D3VV35_9ROSI</name>
<evidence type="ECO:0000313" key="1">
    <source>
        <dbReference type="EMBL" id="KAH1097587.1"/>
    </source>
</evidence>
<sequence>MLKTIRMLKDESLYEFYAKLCNISNQAFALNEEYSNVKMVYKVLRLCLNHFFMKVIIIEDPKYIDTMSIDEIIKSFQSFAMNLK</sequence>
<organism evidence="1 2">
    <name type="scientific">Gossypium stocksii</name>
    <dbReference type="NCBI Taxonomy" id="47602"/>
    <lineage>
        <taxon>Eukaryota</taxon>
        <taxon>Viridiplantae</taxon>
        <taxon>Streptophyta</taxon>
        <taxon>Embryophyta</taxon>
        <taxon>Tracheophyta</taxon>
        <taxon>Spermatophyta</taxon>
        <taxon>Magnoliopsida</taxon>
        <taxon>eudicotyledons</taxon>
        <taxon>Gunneridae</taxon>
        <taxon>Pentapetalae</taxon>
        <taxon>rosids</taxon>
        <taxon>malvids</taxon>
        <taxon>Malvales</taxon>
        <taxon>Malvaceae</taxon>
        <taxon>Malvoideae</taxon>
        <taxon>Gossypium</taxon>
    </lineage>
</organism>
<feature type="non-terminal residue" evidence="1">
    <location>
        <position position="84"/>
    </location>
</feature>
<accession>A0A9D3VV35</accession>
<evidence type="ECO:0000313" key="2">
    <source>
        <dbReference type="Proteomes" id="UP000828251"/>
    </source>
</evidence>
<keyword evidence="2" id="KW-1185">Reference proteome</keyword>
<reference evidence="1 2" key="1">
    <citation type="journal article" date="2021" name="Plant Biotechnol. J.">
        <title>Multi-omics assisted identification of the key and species-specific regulatory components of drought-tolerant mechanisms in Gossypium stocksii.</title>
        <authorList>
            <person name="Yu D."/>
            <person name="Ke L."/>
            <person name="Zhang D."/>
            <person name="Wu Y."/>
            <person name="Sun Y."/>
            <person name="Mei J."/>
            <person name="Sun J."/>
            <person name="Sun Y."/>
        </authorList>
    </citation>
    <scope>NUCLEOTIDE SEQUENCE [LARGE SCALE GENOMIC DNA]</scope>
    <source>
        <strain evidence="2">cv. E1</strain>
        <tissue evidence="1">Leaf</tissue>
    </source>
</reference>
<proteinExistence type="predicted"/>
<dbReference type="EMBL" id="JAIQCV010000005">
    <property type="protein sequence ID" value="KAH1097587.1"/>
    <property type="molecule type" value="Genomic_DNA"/>
</dbReference>
<dbReference type="OrthoDB" id="990032at2759"/>
<gene>
    <name evidence="1" type="ORF">J1N35_014508</name>
</gene>
<comment type="caution">
    <text evidence="1">The sequence shown here is derived from an EMBL/GenBank/DDBJ whole genome shotgun (WGS) entry which is preliminary data.</text>
</comment>